<gene>
    <name evidence="1" type="ORF">E2L08_13975</name>
</gene>
<dbReference type="AlphaFoldDB" id="A0A4R6A110"/>
<dbReference type="EMBL" id="SNAA01000017">
    <property type="protein sequence ID" value="TDL76345.1"/>
    <property type="molecule type" value="Genomic_DNA"/>
</dbReference>
<proteinExistence type="predicted"/>
<evidence type="ECO:0000313" key="2">
    <source>
        <dbReference type="Proteomes" id="UP000295701"/>
    </source>
</evidence>
<sequence>MALYDTHRSSAVPLGSRIALRITELFLAVFPRSKPATATRRRKARRVARARLDSRTLNDLGLLRSDLDRL</sequence>
<name>A0A4R6A110_9RHOB</name>
<keyword evidence="2" id="KW-1185">Reference proteome</keyword>
<comment type="caution">
    <text evidence="1">The sequence shown here is derived from an EMBL/GenBank/DDBJ whole genome shotgun (WGS) entry which is preliminary data.</text>
</comment>
<accession>A0A4R6A110</accession>
<protein>
    <recommendedName>
        <fullName evidence="3">DUF1127 domain-containing protein</fullName>
    </recommendedName>
</protein>
<dbReference type="Proteomes" id="UP000295701">
    <property type="component" value="Unassembled WGS sequence"/>
</dbReference>
<organism evidence="1 2">
    <name type="scientific">Palleronia sediminis</name>
    <dbReference type="NCBI Taxonomy" id="2547833"/>
    <lineage>
        <taxon>Bacteria</taxon>
        <taxon>Pseudomonadati</taxon>
        <taxon>Pseudomonadota</taxon>
        <taxon>Alphaproteobacteria</taxon>
        <taxon>Rhodobacterales</taxon>
        <taxon>Roseobacteraceae</taxon>
        <taxon>Palleronia</taxon>
    </lineage>
</organism>
<dbReference type="RefSeq" id="WP_133397714.1">
    <property type="nucleotide sequence ID" value="NZ_SNAA01000017.1"/>
</dbReference>
<reference evidence="1 2" key="1">
    <citation type="submission" date="2019-03" db="EMBL/GenBank/DDBJ databases">
        <title>Primorskyibacter sp. SS33 isolated from sediments.</title>
        <authorList>
            <person name="Xunke S."/>
        </authorList>
    </citation>
    <scope>NUCLEOTIDE SEQUENCE [LARGE SCALE GENOMIC DNA]</scope>
    <source>
        <strain evidence="1 2">SS33</strain>
    </source>
</reference>
<evidence type="ECO:0008006" key="3">
    <source>
        <dbReference type="Google" id="ProtNLM"/>
    </source>
</evidence>
<evidence type="ECO:0000313" key="1">
    <source>
        <dbReference type="EMBL" id="TDL76345.1"/>
    </source>
</evidence>